<dbReference type="InterPro" id="IPR013597">
    <property type="entry name" value="Mat_intron_G2"/>
</dbReference>
<dbReference type="InterPro" id="IPR000477">
    <property type="entry name" value="RT_dom"/>
</dbReference>
<comment type="caution">
    <text evidence="12">The sequence shown here is derived from an EMBL/GenBank/DDBJ whole genome shotgun (WGS) entry which is preliminary data.</text>
</comment>
<evidence type="ECO:0000256" key="2">
    <source>
        <dbReference type="ARBA" id="ARBA00022679"/>
    </source>
</evidence>
<organism evidence="12 13">
    <name type="scientific">Nocardia kruczakiae</name>
    <dbReference type="NCBI Taxonomy" id="261477"/>
    <lineage>
        <taxon>Bacteria</taxon>
        <taxon>Bacillati</taxon>
        <taxon>Actinomycetota</taxon>
        <taxon>Actinomycetes</taxon>
        <taxon>Mycobacteriales</taxon>
        <taxon>Nocardiaceae</taxon>
        <taxon>Nocardia</taxon>
    </lineage>
</organism>
<dbReference type="NCBIfam" id="TIGR04416">
    <property type="entry name" value="group_II_RT_mat"/>
    <property type="match status" value="1"/>
</dbReference>
<keyword evidence="5" id="KW-0460">Magnesium</keyword>
<dbReference type="InterPro" id="IPR030931">
    <property type="entry name" value="Group_II_RT_mat"/>
</dbReference>
<sequence length="441" mass="50251">MLSGFDRRSTSNGRNPMTGTRSAGKPFDIPKTLVWEAYQKVKANKGAAGVDGQSLTEFDQDEKNNLYKLWNRLSSGSYFPQPVRAVDIPKQGGGIRTLGVPTVADRIAQTAVAMVLSPSAEQVFHPDSYGYRPGRSALDAVETCKQRCWRQPWVIDLDIQGFFDNVPHDPIVAAVERHTELPWVVLYVKRWLTAPLRQIDGTLIRRDKGTPQGSAISPLLSNLFMHYAFDSWVERELGSVRFERYCDDAIVHCVSEKQAEFVRDAIARRLGRFGLALHPDKTRIVYCKQEGRDLEFPVTEFTFLGYTFRRRASRLRDGRLKTGFLPAVSKQAKKSMAKTIRNWRLGRWTALTFTEIAAMINPVVAGWINYYGHFYKSELISFLERQINPFLVKWAMRKYKRYRRAIGRARRKMAEFASTYPGMFAHWKHGALPSGSTVGAV</sequence>
<dbReference type="InterPro" id="IPR051083">
    <property type="entry name" value="GrpII_Intron_Splice-Mob/Def"/>
</dbReference>
<gene>
    <name evidence="12" type="ORF">J2W56_006681</name>
</gene>
<dbReference type="EMBL" id="JAVDWW010000015">
    <property type="protein sequence ID" value="MDR7172915.1"/>
    <property type="molecule type" value="Genomic_DNA"/>
</dbReference>
<keyword evidence="3" id="KW-0548">Nucleotidyltransferase</keyword>
<dbReference type="PROSITE" id="PS50878">
    <property type="entry name" value="RT_POL"/>
    <property type="match status" value="1"/>
</dbReference>
<evidence type="ECO:0000256" key="7">
    <source>
        <dbReference type="ARBA" id="ARBA00023118"/>
    </source>
</evidence>
<keyword evidence="2" id="KW-0808">Transferase</keyword>
<dbReference type="Proteomes" id="UP001251217">
    <property type="component" value="Unassembled WGS sequence"/>
</dbReference>
<protein>
    <recommendedName>
        <fullName evidence="1">RNA-directed DNA polymerase</fullName>
        <ecNumber evidence="1">2.7.7.49</ecNumber>
    </recommendedName>
</protein>
<feature type="compositionally biased region" description="Polar residues" evidence="10">
    <location>
        <begin position="10"/>
        <end position="21"/>
    </location>
</feature>
<keyword evidence="13" id="KW-1185">Reference proteome</keyword>
<evidence type="ECO:0000256" key="3">
    <source>
        <dbReference type="ARBA" id="ARBA00022695"/>
    </source>
</evidence>
<keyword evidence="7" id="KW-0051">Antiviral defense</keyword>
<evidence type="ECO:0000313" key="13">
    <source>
        <dbReference type="Proteomes" id="UP001251217"/>
    </source>
</evidence>
<dbReference type="GO" id="GO:0003964">
    <property type="term" value="F:RNA-directed DNA polymerase activity"/>
    <property type="evidence" value="ECO:0007669"/>
    <property type="project" value="UniProtKB-KW"/>
</dbReference>
<evidence type="ECO:0000256" key="8">
    <source>
        <dbReference type="ARBA" id="ARBA00034120"/>
    </source>
</evidence>
<evidence type="ECO:0000256" key="6">
    <source>
        <dbReference type="ARBA" id="ARBA00022918"/>
    </source>
</evidence>
<keyword evidence="4" id="KW-0479">Metal-binding</keyword>
<evidence type="ECO:0000256" key="1">
    <source>
        <dbReference type="ARBA" id="ARBA00012493"/>
    </source>
</evidence>
<name>A0ABU1XQS8_9NOCA</name>
<comment type="similarity">
    <text evidence="8">Belongs to the bacterial reverse transcriptase family.</text>
</comment>
<dbReference type="Pfam" id="PF00078">
    <property type="entry name" value="RVT_1"/>
    <property type="match status" value="1"/>
</dbReference>
<dbReference type="PANTHER" id="PTHR34047">
    <property type="entry name" value="NUCLEAR INTRON MATURASE 1, MITOCHONDRIAL-RELATED"/>
    <property type="match status" value="1"/>
</dbReference>
<comment type="catalytic activity">
    <reaction evidence="9">
        <text>DNA(n) + a 2'-deoxyribonucleoside 5'-triphosphate = DNA(n+1) + diphosphate</text>
        <dbReference type="Rhea" id="RHEA:22508"/>
        <dbReference type="Rhea" id="RHEA-COMP:17339"/>
        <dbReference type="Rhea" id="RHEA-COMP:17340"/>
        <dbReference type="ChEBI" id="CHEBI:33019"/>
        <dbReference type="ChEBI" id="CHEBI:61560"/>
        <dbReference type="ChEBI" id="CHEBI:173112"/>
        <dbReference type="EC" id="2.7.7.49"/>
    </reaction>
</comment>
<proteinExistence type="inferred from homology"/>
<evidence type="ECO:0000256" key="4">
    <source>
        <dbReference type="ARBA" id="ARBA00022723"/>
    </source>
</evidence>
<dbReference type="RefSeq" id="WP_310408246.1">
    <property type="nucleotide sequence ID" value="NZ_JAVDWW010000015.1"/>
</dbReference>
<evidence type="ECO:0000256" key="5">
    <source>
        <dbReference type="ARBA" id="ARBA00022842"/>
    </source>
</evidence>
<keyword evidence="6 12" id="KW-0695">RNA-directed DNA polymerase</keyword>
<dbReference type="InterPro" id="IPR043502">
    <property type="entry name" value="DNA/RNA_pol_sf"/>
</dbReference>
<evidence type="ECO:0000256" key="10">
    <source>
        <dbReference type="SAM" id="MobiDB-lite"/>
    </source>
</evidence>
<dbReference type="CDD" id="cd01651">
    <property type="entry name" value="RT_G2_intron"/>
    <property type="match status" value="1"/>
</dbReference>
<dbReference type="SUPFAM" id="SSF56672">
    <property type="entry name" value="DNA/RNA polymerases"/>
    <property type="match status" value="1"/>
</dbReference>
<dbReference type="Pfam" id="PF08388">
    <property type="entry name" value="GIIM"/>
    <property type="match status" value="1"/>
</dbReference>
<dbReference type="PANTHER" id="PTHR34047:SF3">
    <property type="entry name" value="BLR2052 PROTEIN"/>
    <property type="match status" value="1"/>
</dbReference>
<evidence type="ECO:0000259" key="11">
    <source>
        <dbReference type="PROSITE" id="PS50878"/>
    </source>
</evidence>
<dbReference type="EC" id="2.7.7.49" evidence="1"/>
<feature type="domain" description="Reverse transcriptase" evidence="11">
    <location>
        <begin position="69"/>
        <end position="308"/>
    </location>
</feature>
<reference evidence="12 13" key="1">
    <citation type="submission" date="2023-07" db="EMBL/GenBank/DDBJ databases">
        <title>Sorghum-associated microbial communities from plants grown in Nebraska, USA.</title>
        <authorList>
            <person name="Schachtman D."/>
        </authorList>
    </citation>
    <scope>NUCLEOTIDE SEQUENCE [LARGE SCALE GENOMIC DNA]</scope>
    <source>
        <strain evidence="12 13">4272</strain>
    </source>
</reference>
<dbReference type="PRINTS" id="PR00866">
    <property type="entry name" value="RNADNAPOLMS"/>
</dbReference>
<accession>A0ABU1XQS8</accession>
<feature type="region of interest" description="Disordered" evidence="10">
    <location>
        <begin position="1"/>
        <end position="25"/>
    </location>
</feature>
<evidence type="ECO:0000313" key="12">
    <source>
        <dbReference type="EMBL" id="MDR7172915.1"/>
    </source>
</evidence>
<dbReference type="InterPro" id="IPR000123">
    <property type="entry name" value="Reverse_transcriptase_msDNA"/>
</dbReference>
<evidence type="ECO:0000256" key="9">
    <source>
        <dbReference type="ARBA" id="ARBA00048173"/>
    </source>
</evidence>